<reference evidence="1" key="1">
    <citation type="submission" date="2014-11" db="EMBL/GenBank/DDBJ databases">
        <authorList>
            <person name="Amaro Gonzalez C."/>
        </authorList>
    </citation>
    <scope>NUCLEOTIDE SEQUENCE</scope>
</reference>
<organism evidence="1">
    <name type="scientific">Anguilla anguilla</name>
    <name type="common">European freshwater eel</name>
    <name type="synonym">Muraena anguilla</name>
    <dbReference type="NCBI Taxonomy" id="7936"/>
    <lineage>
        <taxon>Eukaryota</taxon>
        <taxon>Metazoa</taxon>
        <taxon>Chordata</taxon>
        <taxon>Craniata</taxon>
        <taxon>Vertebrata</taxon>
        <taxon>Euteleostomi</taxon>
        <taxon>Actinopterygii</taxon>
        <taxon>Neopterygii</taxon>
        <taxon>Teleostei</taxon>
        <taxon>Anguilliformes</taxon>
        <taxon>Anguillidae</taxon>
        <taxon>Anguilla</taxon>
    </lineage>
</organism>
<evidence type="ECO:0000313" key="1">
    <source>
        <dbReference type="EMBL" id="JAH35984.1"/>
    </source>
</evidence>
<name>A0A0E9S3I6_ANGAN</name>
<dbReference type="AlphaFoldDB" id="A0A0E9S3I6"/>
<proteinExistence type="predicted"/>
<accession>A0A0E9S3I6</accession>
<sequence length="116" mass="12806">MPVVKPMGSTSEPGSIIFCSKDALRCVLGHMSNRMYNGDSSEWSSPTRQLDHSSLAAGRLAPFAVRVNGSRASQPWSFSTLAPLWWSNLPVPVRTTPSLPIFCLGLKTHLFRLYLD</sequence>
<protein>
    <submittedName>
        <fullName evidence="1">Uncharacterized protein</fullName>
    </submittedName>
</protein>
<reference evidence="1" key="2">
    <citation type="journal article" date="2015" name="Fish Shellfish Immunol.">
        <title>Early steps in the European eel (Anguilla anguilla)-Vibrio vulnificus interaction in the gills: Role of the RtxA13 toxin.</title>
        <authorList>
            <person name="Callol A."/>
            <person name="Pajuelo D."/>
            <person name="Ebbesson L."/>
            <person name="Teles M."/>
            <person name="MacKenzie S."/>
            <person name="Amaro C."/>
        </authorList>
    </citation>
    <scope>NUCLEOTIDE SEQUENCE</scope>
</reference>
<dbReference type="EMBL" id="GBXM01072593">
    <property type="protein sequence ID" value="JAH35984.1"/>
    <property type="molecule type" value="Transcribed_RNA"/>
</dbReference>